<gene>
    <name evidence="2" type="ORF">DPMN_107777</name>
</gene>
<evidence type="ECO:0000313" key="3">
    <source>
        <dbReference type="Proteomes" id="UP000828390"/>
    </source>
</evidence>
<feature type="region of interest" description="Disordered" evidence="1">
    <location>
        <begin position="465"/>
        <end position="484"/>
    </location>
</feature>
<dbReference type="AlphaFoldDB" id="A0A9D4QKA0"/>
<keyword evidence="3" id="KW-1185">Reference proteome</keyword>
<evidence type="ECO:0000256" key="1">
    <source>
        <dbReference type="SAM" id="MobiDB-lite"/>
    </source>
</evidence>
<reference evidence="2" key="1">
    <citation type="journal article" date="2019" name="bioRxiv">
        <title>The Genome of the Zebra Mussel, Dreissena polymorpha: A Resource for Invasive Species Research.</title>
        <authorList>
            <person name="McCartney M.A."/>
            <person name="Auch B."/>
            <person name="Kono T."/>
            <person name="Mallez S."/>
            <person name="Zhang Y."/>
            <person name="Obille A."/>
            <person name="Becker A."/>
            <person name="Abrahante J.E."/>
            <person name="Garbe J."/>
            <person name="Badalamenti J.P."/>
            <person name="Herman A."/>
            <person name="Mangelson H."/>
            <person name="Liachko I."/>
            <person name="Sullivan S."/>
            <person name="Sone E.D."/>
            <person name="Koren S."/>
            <person name="Silverstein K.A.T."/>
            <person name="Beckman K.B."/>
            <person name="Gohl D.M."/>
        </authorList>
    </citation>
    <scope>NUCLEOTIDE SEQUENCE</scope>
    <source>
        <strain evidence="2">Duluth1</strain>
        <tissue evidence="2">Whole animal</tissue>
    </source>
</reference>
<comment type="caution">
    <text evidence="2">The sequence shown here is derived from an EMBL/GenBank/DDBJ whole genome shotgun (WGS) entry which is preliminary data.</text>
</comment>
<dbReference type="InterPro" id="IPR035897">
    <property type="entry name" value="Toll_tir_struct_dom_sf"/>
</dbReference>
<dbReference type="Proteomes" id="UP000828390">
    <property type="component" value="Unassembled WGS sequence"/>
</dbReference>
<protein>
    <recommendedName>
        <fullName evidence="4">TIR domain-containing protein</fullName>
    </recommendedName>
</protein>
<accession>A0A9D4QKA0</accession>
<organism evidence="2 3">
    <name type="scientific">Dreissena polymorpha</name>
    <name type="common">Zebra mussel</name>
    <name type="synonym">Mytilus polymorpha</name>
    <dbReference type="NCBI Taxonomy" id="45954"/>
    <lineage>
        <taxon>Eukaryota</taxon>
        <taxon>Metazoa</taxon>
        <taxon>Spiralia</taxon>
        <taxon>Lophotrochozoa</taxon>
        <taxon>Mollusca</taxon>
        <taxon>Bivalvia</taxon>
        <taxon>Autobranchia</taxon>
        <taxon>Heteroconchia</taxon>
        <taxon>Euheterodonta</taxon>
        <taxon>Imparidentia</taxon>
        <taxon>Neoheterodontei</taxon>
        <taxon>Myida</taxon>
        <taxon>Dreissenoidea</taxon>
        <taxon>Dreissenidae</taxon>
        <taxon>Dreissena</taxon>
    </lineage>
</organism>
<reference evidence="2" key="2">
    <citation type="submission" date="2020-11" db="EMBL/GenBank/DDBJ databases">
        <authorList>
            <person name="McCartney M.A."/>
            <person name="Auch B."/>
            <person name="Kono T."/>
            <person name="Mallez S."/>
            <person name="Becker A."/>
            <person name="Gohl D.M."/>
            <person name="Silverstein K.A.T."/>
            <person name="Koren S."/>
            <person name="Bechman K.B."/>
            <person name="Herman A."/>
            <person name="Abrahante J.E."/>
            <person name="Garbe J."/>
        </authorList>
    </citation>
    <scope>NUCLEOTIDE SEQUENCE</scope>
    <source>
        <strain evidence="2">Duluth1</strain>
        <tissue evidence="2">Whole animal</tissue>
    </source>
</reference>
<dbReference type="EMBL" id="JAIWYP010000004">
    <property type="protein sequence ID" value="KAH3834451.1"/>
    <property type="molecule type" value="Genomic_DNA"/>
</dbReference>
<evidence type="ECO:0008006" key="4">
    <source>
        <dbReference type="Google" id="ProtNLM"/>
    </source>
</evidence>
<dbReference type="Gene3D" id="3.40.50.10140">
    <property type="entry name" value="Toll/interleukin-1 receptor homology (TIR) domain"/>
    <property type="match status" value="1"/>
</dbReference>
<sequence>MKSPEGHFLSGPCSLPSRSSMIESFECLDAEISVYRDQMPPDLKVGYIDVLILYHEDNRRQAIEFRDHLRKDINLPNGEKVRALLYDEPELEALHTLKIGHLATTVERSTYVFMFLTKEFTSDKWMEFSSESCLMEAITNPEKMWCVVPVFTERRGKSFRIPMGLNTLKGISYYNNDKFYRAGLERLIGDKVQNRKAADERLKIRQKQWIEKYKRDMAIQKENLRRTALIEEQNTQQLVDGLVYETGRMLHNGALPAPETYDHHGPTYVPSSRTSSYVRNMPHSLSSGSLNPLKQQHPAVQTHFQQLNQQMRPWDNVNSEQQCLRRSTSTPSTCEGDMGTPSVVAVQLRTQYGTHSVEIPVRLAEELKQLPAKEREGRLNEYFRQTQEQTCQKSVSGTYDPTNVKIPSKIWEMIKDLPEAAREEAIQYFYEELNRNANSGNVMTENNSLTSQSMPQLSGVLDSFSHSSYGSHRNGNAENGHGLVSSNASQRYRSAEQYIQGTVYCQGV</sequence>
<evidence type="ECO:0000313" key="2">
    <source>
        <dbReference type="EMBL" id="KAH3834451.1"/>
    </source>
</evidence>
<name>A0A9D4QKA0_DREPO</name>
<feature type="compositionally biased region" description="Polar residues" evidence="1">
    <location>
        <begin position="465"/>
        <end position="477"/>
    </location>
</feature>
<proteinExistence type="predicted"/>